<reference evidence="1 2" key="1">
    <citation type="journal article" date="2015" name="Microbiome">
        <title>Genomic resolution of linkages in carbon, nitrogen, and sulfur cycling among widespread estuary sediment bacteria.</title>
        <authorList>
            <person name="Baker B.J."/>
            <person name="Lazar C.S."/>
            <person name="Teske A.P."/>
            <person name="Dick G.J."/>
        </authorList>
    </citation>
    <scope>NUCLEOTIDE SEQUENCE [LARGE SCALE GENOMIC DNA]</scope>
    <source>
        <strain evidence="1">SM23_60</strain>
    </source>
</reference>
<comment type="caution">
    <text evidence="1">The sequence shown here is derived from an EMBL/GenBank/DDBJ whole genome shotgun (WGS) entry which is preliminary data.</text>
</comment>
<organism evidence="1 2">
    <name type="scientific">candidate division WOR_3 bacterium SM23_60</name>
    <dbReference type="NCBI Taxonomy" id="1703780"/>
    <lineage>
        <taxon>Bacteria</taxon>
        <taxon>Bacteria division WOR-3</taxon>
    </lineage>
</organism>
<evidence type="ECO:0000313" key="2">
    <source>
        <dbReference type="Proteomes" id="UP000051096"/>
    </source>
</evidence>
<dbReference type="Proteomes" id="UP000051096">
    <property type="component" value="Unassembled WGS sequence"/>
</dbReference>
<proteinExistence type="predicted"/>
<gene>
    <name evidence="1" type="ORF">AMJ87_08915</name>
</gene>
<feature type="non-terminal residue" evidence="1">
    <location>
        <position position="133"/>
    </location>
</feature>
<evidence type="ECO:0008006" key="3">
    <source>
        <dbReference type="Google" id="ProtNLM"/>
    </source>
</evidence>
<accession>A0A0S8GB80</accession>
<dbReference type="AlphaFoldDB" id="A0A0S8GB80"/>
<name>A0A0S8GB80_UNCW3</name>
<dbReference type="Gene3D" id="2.60.40.3800">
    <property type="match status" value="1"/>
</dbReference>
<dbReference type="InterPro" id="IPR038490">
    <property type="entry name" value="Gingipain_propep_sf"/>
</dbReference>
<dbReference type="EMBL" id="LJUO01000093">
    <property type="protein sequence ID" value="KPK70360.1"/>
    <property type="molecule type" value="Genomic_DNA"/>
</dbReference>
<protein>
    <recommendedName>
        <fullName evidence="3">Gingipain propeptide domain-containing protein</fullName>
    </recommendedName>
</protein>
<evidence type="ECO:0000313" key="1">
    <source>
        <dbReference type="EMBL" id="KPK70360.1"/>
    </source>
</evidence>
<sequence length="133" mass="15091">MVIRRYSLLTFLLPLVCGALVFDVPVHNLQYTIEVAGGYHRINLPGSFSIAEPGYPELPVTTYSYVLPYQTHCVHVDVIDAVWEEIPGEHTIYPQQLLVPMYEERGFTPPDLDVYETNRFYPVHTLAHVASGT</sequence>